<dbReference type="EMBL" id="JACEFO010001939">
    <property type="protein sequence ID" value="KAF8692472.1"/>
    <property type="molecule type" value="Genomic_DNA"/>
</dbReference>
<feature type="compositionally biased region" description="Pro residues" evidence="1">
    <location>
        <begin position="224"/>
        <end position="243"/>
    </location>
</feature>
<dbReference type="OrthoDB" id="681776at2759"/>
<reference evidence="3" key="1">
    <citation type="submission" date="2020-07" db="EMBL/GenBank/DDBJ databases">
        <title>Genome sequence and genetic diversity analysis of an under-domesticated orphan crop, white fonio (Digitaria exilis).</title>
        <authorList>
            <person name="Bennetzen J.L."/>
            <person name="Chen S."/>
            <person name="Ma X."/>
            <person name="Wang X."/>
            <person name="Yssel A.E.J."/>
            <person name="Chaluvadi S.R."/>
            <person name="Johnson M."/>
            <person name="Gangashetty P."/>
            <person name="Hamidou F."/>
            <person name="Sanogo M.D."/>
            <person name="Zwaenepoel A."/>
            <person name="Wallace J."/>
            <person name="Van De Peer Y."/>
            <person name="Van Deynze A."/>
        </authorList>
    </citation>
    <scope>NUCLEOTIDE SEQUENCE</scope>
    <source>
        <tissue evidence="3">Leaves</tissue>
    </source>
</reference>
<keyword evidence="4" id="KW-1185">Reference proteome</keyword>
<evidence type="ECO:0000313" key="4">
    <source>
        <dbReference type="Proteomes" id="UP000636709"/>
    </source>
</evidence>
<sequence length="243" mass="27311">MANFAIDPHPHVPRGFEVLPRDPNAPPTRLHTYFGGVLEAHNEDLAVAFLLPAVAKEDFRELAEALKHFFTQDQGVHLLEVQPSPIGDAYVRFGSLVEREQFLDYVIQFGHGYTLRFINHDKGLHVREHPLDREVWLMMMLFPNDARTNSAIAKAVAGFGLLRYWYDSTNNARVVCKVHLNDDARIPDDVVVSAGLHPRVRSWTCPIFLLKRKDVINLGDEDGFPPPDGGLAHPFPPPPPSAC</sequence>
<organism evidence="3 4">
    <name type="scientific">Digitaria exilis</name>
    <dbReference type="NCBI Taxonomy" id="1010633"/>
    <lineage>
        <taxon>Eukaryota</taxon>
        <taxon>Viridiplantae</taxon>
        <taxon>Streptophyta</taxon>
        <taxon>Embryophyta</taxon>
        <taxon>Tracheophyta</taxon>
        <taxon>Spermatophyta</taxon>
        <taxon>Magnoliopsida</taxon>
        <taxon>Liliopsida</taxon>
        <taxon>Poales</taxon>
        <taxon>Poaceae</taxon>
        <taxon>PACMAD clade</taxon>
        <taxon>Panicoideae</taxon>
        <taxon>Panicodae</taxon>
        <taxon>Paniceae</taxon>
        <taxon>Anthephorinae</taxon>
        <taxon>Digitaria</taxon>
    </lineage>
</organism>
<evidence type="ECO:0000259" key="2">
    <source>
        <dbReference type="Pfam" id="PF24530"/>
    </source>
</evidence>
<protein>
    <recommendedName>
        <fullName evidence="2">DUF7597 domain-containing protein</fullName>
    </recommendedName>
</protein>
<dbReference type="Proteomes" id="UP000636709">
    <property type="component" value="Unassembled WGS sequence"/>
</dbReference>
<evidence type="ECO:0000313" key="3">
    <source>
        <dbReference type="EMBL" id="KAF8692472.1"/>
    </source>
</evidence>
<proteinExistence type="predicted"/>
<accession>A0A835B818</accession>
<name>A0A835B818_9POAL</name>
<feature type="region of interest" description="Disordered" evidence="1">
    <location>
        <begin position="223"/>
        <end position="243"/>
    </location>
</feature>
<gene>
    <name evidence="3" type="ORF">HU200_039569</name>
</gene>
<feature type="domain" description="DUF7597" evidence="2">
    <location>
        <begin position="7"/>
        <end position="129"/>
    </location>
</feature>
<dbReference type="PANTHER" id="PTHR33075">
    <property type="entry name" value="OS02G0499800 PROTEIN"/>
    <property type="match status" value="1"/>
</dbReference>
<dbReference type="PANTHER" id="PTHR33075:SF7">
    <property type="entry name" value="OS02G0303350 PROTEIN"/>
    <property type="match status" value="1"/>
</dbReference>
<dbReference type="InterPro" id="IPR056018">
    <property type="entry name" value="DUF7597"/>
</dbReference>
<dbReference type="Pfam" id="PF24530">
    <property type="entry name" value="DUF7597"/>
    <property type="match status" value="1"/>
</dbReference>
<comment type="caution">
    <text evidence="3">The sequence shown here is derived from an EMBL/GenBank/DDBJ whole genome shotgun (WGS) entry which is preliminary data.</text>
</comment>
<dbReference type="AlphaFoldDB" id="A0A835B818"/>
<evidence type="ECO:0000256" key="1">
    <source>
        <dbReference type="SAM" id="MobiDB-lite"/>
    </source>
</evidence>